<evidence type="ECO:0000259" key="6">
    <source>
        <dbReference type="PROSITE" id="PS50056"/>
    </source>
</evidence>
<feature type="domain" description="Tyrosine specific protein phosphatases" evidence="6">
    <location>
        <begin position="218"/>
        <end position="258"/>
    </location>
</feature>
<dbReference type="PANTHER" id="PTHR45848:SF4">
    <property type="entry name" value="DUAL SPECIFICITY PROTEIN PHOSPHATASE 12"/>
    <property type="match status" value="1"/>
</dbReference>
<evidence type="ECO:0000313" key="7">
    <source>
        <dbReference type="EMBL" id="KAF4462858.1"/>
    </source>
</evidence>
<dbReference type="GO" id="GO:0004725">
    <property type="term" value="F:protein tyrosine phosphatase activity"/>
    <property type="evidence" value="ECO:0007669"/>
    <property type="project" value="UniProtKB-EC"/>
</dbReference>
<dbReference type="OrthoDB" id="2017893at2759"/>
<comment type="caution">
    <text evidence="7">The sequence shown here is derived from an EMBL/GenBank/DDBJ whole genome shotgun (WGS) entry which is preliminary data.</text>
</comment>
<dbReference type="EMBL" id="JAADYS010001467">
    <property type="protein sequence ID" value="KAF4462858.1"/>
    <property type="molecule type" value="Genomic_DNA"/>
</dbReference>
<name>A0A8H4P9X2_9HYPO</name>
<evidence type="ECO:0000256" key="5">
    <source>
        <dbReference type="SAM" id="MobiDB-lite"/>
    </source>
</evidence>
<feature type="region of interest" description="Disordered" evidence="5">
    <location>
        <begin position="1"/>
        <end position="53"/>
    </location>
</feature>
<dbReference type="EC" id="3.1.3.48" evidence="2"/>
<feature type="region of interest" description="Disordered" evidence="5">
    <location>
        <begin position="264"/>
        <end position="285"/>
    </location>
</feature>
<keyword evidence="3" id="KW-0378">Hydrolase</keyword>
<keyword evidence="8" id="KW-1185">Reference proteome</keyword>
<dbReference type="AlphaFoldDB" id="A0A8H4P9X2"/>
<reference evidence="7 8" key="1">
    <citation type="submission" date="2020-01" db="EMBL/GenBank/DDBJ databases">
        <title>Identification and distribution of gene clusters putatively required for synthesis of sphingolipid metabolism inhibitors in phylogenetically diverse species of the filamentous fungus Fusarium.</title>
        <authorList>
            <person name="Kim H.-S."/>
            <person name="Busman M."/>
            <person name="Brown D.W."/>
            <person name="Divon H."/>
            <person name="Uhlig S."/>
            <person name="Proctor R.H."/>
        </authorList>
    </citation>
    <scope>NUCLEOTIDE SEQUENCE [LARGE SCALE GENOMIC DNA]</scope>
    <source>
        <strain evidence="7 8">NRRL 20459</strain>
    </source>
</reference>
<evidence type="ECO:0000256" key="4">
    <source>
        <dbReference type="ARBA" id="ARBA00022912"/>
    </source>
</evidence>
<dbReference type="SMART" id="SM00195">
    <property type="entry name" value="DSPc"/>
    <property type="match status" value="1"/>
</dbReference>
<organism evidence="7 8">
    <name type="scientific">Fusarium albosuccineum</name>
    <dbReference type="NCBI Taxonomy" id="1237068"/>
    <lineage>
        <taxon>Eukaryota</taxon>
        <taxon>Fungi</taxon>
        <taxon>Dikarya</taxon>
        <taxon>Ascomycota</taxon>
        <taxon>Pezizomycotina</taxon>
        <taxon>Sordariomycetes</taxon>
        <taxon>Hypocreomycetidae</taxon>
        <taxon>Hypocreales</taxon>
        <taxon>Nectriaceae</taxon>
        <taxon>Fusarium</taxon>
        <taxon>Fusarium decemcellulare species complex</taxon>
    </lineage>
</organism>
<sequence length="496" mass="55735">MGSGRAENEYAGSNDGRKGEWDFARQDTKKHQPLRPLDSICTLADDNSKKPDRSAVRDLVEKQGEQDDTRLQQWEDFGHQFQAGELELLRQSIAQMALSRIDGQDELFVGGLWALRRSDSLTDRRITHVLSLVPFDPSSLKNFKDEPWIDYGKDFRHLVIDIDDVDDADLLIELPKAVRFIEEGLRGSRREDGAKEEDDKEDGGVLLEKGVEDLGIDEKNTKGRRKKGGVFVHCAAGKSRSVSAVIAYLLWRYPNRFDPNITPTVISDPTHATPQNSAEKRSRKDTAADAVYAALTFVRRTRPMAEPNPGFMDQLALWWEMGCPNDVEAHPLYQRWAYRREVEENLAVGQAPTRLRFEDEEAQPRDDSGVSLRCKKCRRTLVTAPFIVDHRPPDRTAAPAALCQHFFVEPLSWMRPVLEQGELNGRLLCPNAKCGAGVGRYDWKGFRCSCGGWVTPAFSLQRARVDDVVKRPVGLAASQSMGIRMPPGAVPRGGNL</sequence>
<dbReference type="GO" id="GO:0008138">
    <property type="term" value="F:protein tyrosine/serine/threonine phosphatase activity"/>
    <property type="evidence" value="ECO:0007669"/>
    <property type="project" value="TreeGrafter"/>
</dbReference>
<comment type="similarity">
    <text evidence="1">Belongs to the protein-tyrosine phosphatase family. Non-receptor class dual specificity subfamily.</text>
</comment>
<dbReference type="GO" id="GO:0005634">
    <property type="term" value="C:nucleus"/>
    <property type="evidence" value="ECO:0007669"/>
    <property type="project" value="TreeGrafter"/>
</dbReference>
<dbReference type="PANTHER" id="PTHR45848">
    <property type="entry name" value="DUAL SPECIFICITY PROTEIN PHOSPHATASE 12 FAMILY MEMBER"/>
    <property type="match status" value="1"/>
</dbReference>
<dbReference type="InterPro" id="IPR020422">
    <property type="entry name" value="TYR_PHOSPHATASE_DUAL_dom"/>
</dbReference>
<evidence type="ECO:0000256" key="3">
    <source>
        <dbReference type="ARBA" id="ARBA00022801"/>
    </source>
</evidence>
<dbReference type="InterPro" id="IPR029021">
    <property type="entry name" value="Prot-tyrosine_phosphatase-like"/>
</dbReference>
<protein>
    <recommendedName>
        <fullName evidence="2">protein-tyrosine-phosphatase</fullName>
        <ecNumber evidence="2">3.1.3.48</ecNumber>
    </recommendedName>
</protein>
<dbReference type="PROSITE" id="PS50056">
    <property type="entry name" value="TYR_PHOSPHATASE_2"/>
    <property type="match status" value="1"/>
</dbReference>
<keyword evidence="4" id="KW-0904">Protein phosphatase</keyword>
<feature type="compositionally biased region" description="Basic and acidic residues" evidence="5">
    <location>
        <begin position="15"/>
        <end position="30"/>
    </location>
</feature>
<proteinExistence type="inferred from homology"/>
<dbReference type="Proteomes" id="UP000554235">
    <property type="component" value="Unassembled WGS sequence"/>
</dbReference>
<evidence type="ECO:0000256" key="2">
    <source>
        <dbReference type="ARBA" id="ARBA00013064"/>
    </source>
</evidence>
<gene>
    <name evidence="7" type="ORF">FALBO_10322</name>
</gene>
<evidence type="ECO:0000313" key="8">
    <source>
        <dbReference type="Proteomes" id="UP000554235"/>
    </source>
</evidence>
<dbReference type="SUPFAM" id="SSF52799">
    <property type="entry name" value="(Phosphotyrosine protein) phosphatases II"/>
    <property type="match status" value="1"/>
</dbReference>
<accession>A0A8H4P9X2</accession>
<feature type="compositionally biased region" description="Polar residues" evidence="5">
    <location>
        <begin position="264"/>
        <end position="277"/>
    </location>
</feature>
<dbReference type="InterPro" id="IPR000387">
    <property type="entry name" value="Tyr_Pase_dom"/>
</dbReference>
<dbReference type="Gene3D" id="3.90.190.10">
    <property type="entry name" value="Protein tyrosine phosphatase superfamily"/>
    <property type="match status" value="1"/>
</dbReference>
<evidence type="ECO:0000256" key="1">
    <source>
        <dbReference type="ARBA" id="ARBA00008601"/>
    </source>
</evidence>